<comment type="subcellular location">
    <subcellularLocation>
        <location evidence="1">Nucleus</location>
    </subcellularLocation>
</comment>
<evidence type="ECO:0000256" key="5">
    <source>
        <dbReference type="RuleBase" id="RU004020"/>
    </source>
</evidence>
<evidence type="ECO:0000259" key="6">
    <source>
        <dbReference type="SMART" id="SM00415"/>
    </source>
</evidence>
<gene>
    <name evidence="7" type="ORF">HID58_012799</name>
</gene>
<comment type="similarity">
    <text evidence="5">Belongs to the HSF family.</text>
</comment>
<dbReference type="PANTHER" id="PTHR10015">
    <property type="entry name" value="HEAT SHOCK TRANSCRIPTION FACTOR"/>
    <property type="match status" value="1"/>
</dbReference>
<comment type="caution">
    <text evidence="7">The sequence shown here is derived from an EMBL/GenBank/DDBJ whole genome shotgun (WGS) entry which is preliminary data.</text>
</comment>
<evidence type="ECO:0000256" key="1">
    <source>
        <dbReference type="ARBA" id="ARBA00004123"/>
    </source>
</evidence>
<protein>
    <recommendedName>
        <fullName evidence="6">HSF-type DNA-binding domain-containing protein</fullName>
    </recommendedName>
</protein>
<reference evidence="7 8" key="1">
    <citation type="submission" date="2021-05" db="EMBL/GenBank/DDBJ databases">
        <title>Genome Assembly of Synthetic Allotetraploid Brassica napus Reveals Homoeologous Exchanges between Subgenomes.</title>
        <authorList>
            <person name="Davis J.T."/>
        </authorList>
    </citation>
    <scope>NUCLEOTIDE SEQUENCE [LARGE SCALE GENOMIC DNA]</scope>
    <source>
        <strain evidence="8">cv. Da-Ae</strain>
        <tissue evidence="7">Seedling</tissue>
    </source>
</reference>
<keyword evidence="2" id="KW-0346">Stress response</keyword>
<evidence type="ECO:0000313" key="8">
    <source>
        <dbReference type="Proteomes" id="UP000824890"/>
    </source>
</evidence>
<dbReference type="Pfam" id="PF00447">
    <property type="entry name" value="HSF_DNA-bind"/>
    <property type="match status" value="1"/>
</dbReference>
<dbReference type="InterPro" id="IPR000232">
    <property type="entry name" value="HSF_DNA-bd"/>
</dbReference>
<dbReference type="InterPro" id="IPR036390">
    <property type="entry name" value="WH_DNA-bd_sf"/>
</dbReference>
<dbReference type="Proteomes" id="UP000824890">
    <property type="component" value="Unassembled WGS sequence"/>
</dbReference>
<dbReference type="SUPFAM" id="SSF46785">
    <property type="entry name" value="Winged helix' DNA-binding domain"/>
    <property type="match status" value="1"/>
</dbReference>
<dbReference type="InterPro" id="IPR036388">
    <property type="entry name" value="WH-like_DNA-bd_sf"/>
</dbReference>
<evidence type="ECO:0000256" key="3">
    <source>
        <dbReference type="ARBA" id="ARBA00023125"/>
    </source>
</evidence>
<dbReference type="Gene3D" id="1.10.10.10">
    <property type="entry name" value="Winged helix-like DNA-binding domain superfamily/Winged helix DNA-binding domain"/>
    <property type="match status" value="1"/>
</dbReference>
<evidence type="ECO:0000313" key="7">
    <source>
        <dbReference type="EMBL" id="KAH0935682.1"/>
    </source>
</evidence>
<dbReference type="EMBL" id="JAGKQM010000003">
    <property type="protein sequence ID" value="KAH0935682.1"/>
    <property type="molecule type" value="Genomic_DNA"/>
</dbReference>
<accession>A0ABQ8E232</accession>
<sequence length="246" mass="28217">MAFTREEAFDRVQLRDLKHRVFDFVKKAYVIVNDPSTDSMILWGPNGNSLIVQRPLPLEYTEFFLFHSGALSMERFVTYGFTMTVSGSQVEYANDDFVRGQPERLEKICEPFVARLKQDNELRLKLNNGEHPILEFDAGWVLIHGLNEFIESANGKSTVVMGLCGSQMEFASKISEKHKPAMIAYSKKFRERMDAFRPNPAMEKRRRCPANLKLWRGDVAPIHGLSKVVCHSLLLSRSLGNLLKYQ</sequence>
<keyword evidence="8" id="KW-1185">Reference proteome</keyword>
<evidence type="ECO:0000256" key="4">
    <source>
        <dbReference type="ARBA" id="ARBA00023242"/>
    </source>
</evidence>
<feature type="domain" description="HSF-type DNA-binding" evidence="6">
    <location>
        <begin position="20"/>
        <end position="111"/>
    </location>
</feature>
<dbReference type="SMART" id="SM00415">
    <property type="entry name" value="HSF"/>
    <property type="match status" value="1"/>
</dbReference>
<proteinExistence type="inferred from homology"/>
<dbReference type="PANTHER" id="PTHR10015:SF468">
    <property type="entry name" value="HSF-TYPE DNA-BINDING DOMAIN-CONTAINING PROTEIN"/>
    <property type="match status" value="1"/>
</dbReference>
<keyword evidence="4" id="KW-0539">Nucleus</keyword>
<organism evidence="7 8">
    <name type="scientific">Brassica napus</name>
    <name type="common">Rape</name>
    <dbReference type="NCBI Taxonomy" id="3708"/>
    <lineage>
        <taxon>Eukaryota</taxon>
        <taxon>Viridiplantae</taxon>
        <taxon>Streptophyta</taxon>
        <taxon>Embryophyta</taxon>
        <taxon>Tracheophyta</taxon>
        <taxon>Spermatophyta</taxon>
        <taxon>Magnoliopsida</taxon>
        <taxon>eudicotyledons</taxon>
        <taxon>Gunneridae</taxon>
        <taxon>Pentapetalae</taxon>
        <taxon>rosids</taxon>
        <taxon>malvids</taxon>
        <taxon>Brassicales</taxon>
        <taxon>Brassicaceae</taxon>
        <taxon>Brassiceae</taxon>
        <taxon>Brassica</taxon>
    </lineage>
</organism>
<keyword evidence="3" id="KW-0238">DNA-binding</keyword>
<evidence type="ECO:0000256" key="2">
    <source>
        <dbReference type="ARBA" id="ARBA00023016"/>
    </source>
</evidence>
<name>A0ABQ8E232_BRANA</name>